<comment type="caution">
    <text evidence="1">The sequence shown here is derived from an EMBL/GenBank/DDBJ whole genome shotgun (WGS) entry which is preliminary data.</text>
</comment>
<gene>
    <name evidence="1" type="ORF">DFQ03_1740</name>
</gene>
<sequence length="44" mass="5087">MSHKNIRVVFPIKKILLFLIIPSFMACRDNDNISDIDPDNEIAE</sequence>
<name>A0A4R7D5X4_9FLAO</name>
<keyword evidence="2" id="KW-1185">Reference proteome</keyword>
<dbReference type="AlphaFoldDB" id="A0A4R7D5X4"/>
<evidence type="ECO:0000313" key="1">
    <source>
        <dbReference type="EMBL" id="TDS15104.1"/>
    </source>
</evidence>
<dbReference type="Proteomes" id="UP000295274">
    <property type="component" value="Unassembled WGS sequence"/>
</dbReference>
<proteinExistence type="predicted"/>
<reference evidence="1 2" key="1">
    <citation type="submission" date="2019-03" db="EMBL/GenBank/DDBJ databases">
        <title>Genomic Encyclopedia of Type Strains, Phase III (KMG-III): the genomes of soil and plant-associated and newly described type strains.</title>
        <authorList>
            <person name="Whitman W."/>
        </authorList>
    </citation>
    <scope>NUCLEOTIDE SEQUENCE [LARGE SCALE GENOMIC DNA]</scope>
    <source>
        <strain evidence="1 2">CECT 8455</strain>
    </source>
</reference>
<organism evidence="1 2">
    <name type="scientific">Maribacter caenipelagi</name>
    <dbReference type="NCBI Taxonomy" id="1447781"/>
    <lineage>
        <taxon>Bacteria</taxon>
        <taxon>Pseudomonadati</taxon>
        <taxon>Bacteroidota</taxon>
        <taxon>Flavobacteriia</taxon>
        <taxon>Flavobacteriales</taxon>
        <taxon>Flavobacteriaceae</taxon>
        <taxon>Maribacter</taxon>
    </lineage>
</organism>
<protein>
    <submittedName>
        <fullName evidence="1">Uncharacterized protein</fullName>
    </submittedName>
</protein>
<accession>A0A4R7D5X4</accession>
<dbReference type="EMBL" id="SNZW01000014">
    <property type="protein sequence ID" value="TDS15104.1"/>
    <property type="molecule type" value="Genomic_DNA"/>
</dbReference>
<evidence type="ECO:0000313" key="2">
    <source>
        <dbReference type="Proteomes" id="UP000295274"/>
    </source>
</evidence>
<dbReference type="RefSeq" id="WP_262711557.1">
    <property type="nucleotide sequence ID" value="NZ_SNZW01000014.1"/>
</dbReference>
<dbReference type="PROSITE" id="PS51257">
    <property type="entry name" value="PROKAR_LIPOPROTEIN"/>
    <property type="match status" value="1"/>
</dbReference>